<proteinExistence type="predicted"/>
<protein>
    <recommendedName>
        <fullName evidence="2">HTH LytTR-type domain-containing protein</fullName>
    </recommendedName>
</protein>
<gene>
    <name evidence="3" type="ORF">B5J99_13355</name>
</gene>
<evidence type="ECO:0000259" key="2">
    <source>
        <dbReference type="PROSITE" id="PS50930"/>
    </source>
</evidence>
<keyword evidence="4" id="KW-1185">Reference proteome</keyword>
<evidence type="ECO:0000313" key="3">
    <source>
        <dbReference type="EMBL" id="ASR52323.1"/>
    </source>
</evidence>
<keyword evidence="1" id="KW-0812">Transmembrane</keyword>
<evidence type="ECO:0000256" key="1">
    <source>
        <dbReference type="SAM" id="Phobius"/>
    </source>
</evidence>
<organism evidence="3 4">
    <name type="scientific">Blastomonas fulva</name>
    <dbReference type="NCBI Taxonomy" id="1550728"/>
    <lineage>
        <taxon>Bacteria</taxon>
        <taxon>Pseudomonadati</taxon>
        <taxon>Pseudomonadota</taxon>
        <taxon>Alphaproteobacteria</taxon>
        <taxon>Sphingomonadales</taxon>
        <taxon>Sphingomonadaceae</taxon>
        <taxon>Blastomonas</taxon>
    </lineage>
</organism>
<accession>A0ABN5B5N6</accession>
<dbReference type="InterPro" id="IPR007492">
    <property type="entry name" value="LytTR_DNA-bd_dom"/>
</dbReference>
<evidence type="ECO:0000313" key="4">
    <source>
        <dbReference type="Proteomes" id="UP000258016"/>
    </source>
</evidence>
<feature type="transmembrane region" description="Helical" evidence="1">
    <location>
        <begin position="21"/>
        <end position="39"/>
    </location>
</feature>
<feature type="transmembrane region" description="Helical" evidence="1">
    <location>
        <begin position="59"/>
        <end position="80"/>
    </location>
</feature>
<dbReference type="PANTHER" id="PTHR37299:SF1">
    <property type="entry name" value="STAGE 0 SPORULATION PROTEIN A HOMOLOG"/>
    <property type="match status" value="1"/>
</dbReference>
<sequence length="272" mass="30060">MASGTRHGRWLRRDPRAITSLTFAGFGLLYMVVNAVSLIDQRRALGRPIAAWQAWVLEGTSFAAWLMLLPVVLMLAIRLAPRPLWQATLGHVVGCVAVSVAHTLLMAALRIVAFDISGLDYAPSETLTARLLFEARKDVITYISILAVFLLARRLMAETGPLPIRPSAEAALIEVRDGSRMVMLRPDEIDWVNAAGNYVELHGDFGTELARRTMAGIEAELAHYGFVRVHRSRLVRRAAIASTETRQSGDFDITLRSGAVISGSRRFRQNIT</sequence>
<keyword evidence="1" id="KW-1133">Transmembrane helix</keyword>
<dbReference type="Pfam" id="PF04397">
    <property type="entry name" value="LytTR"/>
    <property type="match status" value="1"/>
</dbReference>
<name>A0ABN5B5N6_9SPHN</name>
<dbReference type="PIRSF" id="PIRSF031767">
    <property type="entry name" value="MHYE_LytTR"/>
    <property type="match status" value="1"/>
</dbReference>
<dbReference type="Gene3D" id="2.40.50.1020">
    <property type="entry name" value="LytTr DNA-binding domain"/>
    <property type="match status" value="1"/>
</dbReference>
<dbReference type="EMBL" id="CP020083">
    <property type="protein sequence ID" value="ASR52323.1"/>
    <property type="molecule type" value="Genomic_DNA"/>
</dbReference>
<dbReference type="Proteomes" id="UP000258016">
    <property type="component" value="Chromosome"/>
</dbReference>
<reference evidence="3 4" key="1">
    <citation type="submission" date="2017-03" db="EMBL/GenBank/DDBJ databases">
        <title>Complete genome sequence of Blastomonas fulva degrading microcsystin LR.</title>
        <authorList>
            <person name="Lee H.-g."/>
            <person name="Jin L."/>
            <person name="oh H.-M."/>
        </authorList>
    </citation>
    <scope>NUCLEOTIDE SEQUENCE [LARGE SCALE GENOMIC DNA]</scope>
    <source>
        <strain evidence="3 4">T2</strain>
    </source>
</reference>
<keyword evidence="1" id="KW-0472">Membrane</keyword>
<dbReference type="InterPro" id="IPR012379">
    <property type="entry name" value="LytTR_MHYE"/>
</dbReference>
<dbReference type="PANTHER" id="PTHR37299">
    <property type="entry name" value="TRANSCRIPTIONAL REGULATOR-RELATED"/>
    <property type="match status" value="1"/>
</dbReference>
<feature type="domain" description="HTH LytTR-type" evidence="2">
    <location>
        <begin position="173"/>
        <end position="272"/>
    </location>
</feature>
<dbReference type="PROSITE" id="PS50930">
    <property type="entry name" value="HTH_LYTTR"/>
    <property type="match status" value="1"/>
</dbReference>
<dbReference type="SMART" id="SM00850">
    <property type="entry name" value="LytTR"/>
    <property type="match status" value="1"/>
</dbReference>
<feature type="transmembrane region" description="Helical" evidence="1">
    <location>
        <begin position="92"/>
        <end position="119"/>
    </location>
</feature>
<dbReference type="InterPro" id="IPR046947">
    <property type="entry name" value="LytR-like"/>
</dbReference>